<name>A0AAV2PNM0_MEGNR</name>
<feature type="transmembrane region" description="Helical" evidence="5">
    <location>
        <begin position="80"/>
        <end position="101"/>
    </location>
</feature>
<dbReference type="Proteomes" id="UP001497623">
    <property type="component" value="Unassembled WGS sequence"/>
</dbReference>
<feature type="transmembrane region" description="Helical" evidence="5">
    <location>
        <begin position="12"/>
        <end position="35"/>
    </location>
</feature>
<evidence type="ECO:0000313" key="7">
    <source>
        <dbReference type="Proteomes" id="UP001497623"/>
    </source>
</evidence>
<dbReference type="Pfam" id="PF07690">
    <property type="entry name" value="MFS_1"/>
    <property type="match status" value="1"/>
</dbReference>
<feature type="transmembrane region" description="Helical" evidence="5">
    <location>
        <begin position="113"/>
        <end position="132"/>
    </location>
</feature>
<sequence length="465" mass="53127">MDENKNKIITNIRLFIKNITIEPMLFLYHVGYYALINVGENFRLDRYCRVSLDRGEDCDNLGDGSDEDLEVAVQKLENQFLVYESYISVVFTVLLLMFIASWSDKHGRLVPMVLAYGGWILYCVVYLLTVLFPLWSVWVLLLAAFLRSLGGWHWVILLAGYAYITDITTESNRTTRMNFLMAAKGFGMTAGTALGPIIQDLWGYAAVYSMSIILFTICIILSYFILPHHPYKPEDPSKMKSKSERIISIPRKIKENLFDLINASVKKREGYSRFLLNYFVLLMLLFISSHPQKVFVWTRIVLHWDIKTYSTYSVTDQLMNNVVIVLISPLIKYLDLHDCITGALIQLTIFCKTLAFGLLTDPSQWYVLYVFTIFPQALSSVCIRSLLSKQCGPDEVGRVFSLLAVCECFWPVVQNSLYGAVYGATVDTYPSAIHLVESCHCVVIIASYLGIHLLLRWKEIICSTL</sequence>
<comment type="subcellular location">
    <subcellularLocation>
        <location evidence="1">Membrane</location>
        <topology evidence="1">Multi-pass membrane protein</topology>
    </subcellularLocation>
</comment>
<keyword evidence="3 5" id="KW-1133">Transmembrane helix</keyword>
<accession>A0AAV2PNM0</accession>
<feature type="transmembrane region" description="Helical" evidence="5">
    <location>
        <begin position="274"/>
        <end position="291"/>
    </location>
</feature>
<feature type="transmembrane region" description="Helical" evidence="5">
    <location>
        <begin position="176"/>
        <end position="198"/>
    </location>
</feature>
<reference evidence="6 7" key="1">
    <citation type="submission" date="2024-05" db="EMBL/GenBank/DDBJ databases">
        <authorList>
            <person name="Wallberg A."/>
        </authorList>
    </citation>
    <scope>NUCLEOTIDE SEQUENCE [LARGE SCALE GENOMIC DNA]</scope>
</reference>
<evidence type="ECO:0000256" key="5">
    <source>
        <dbReference type="SAM" id="Phobius"/>
    </source>
</evidence>
<feature type="non-terminal residue" evidence="6">
    <location>
        <position position="465"/>
    </location>
</feature>
<dbReference type="Gene3D" id="1.20.1250.20">
    <property type="entry name" value="MFS general substrate transporter like domains"/>
    <property type="match status" value="1"/>
</dbReference>
<evidence type="ECO:0000256" key="4">
    <source>
        <dbReference type="ARBA" id="ARBA00023136"/>
    </source>
</evidence>
<keyword evidence="4 5" id="KW-0472">Membrane</keyword>
<evidence type="ECO:0000256" key="3">
    <source>
        <dbReference type="ARBA" id="ARBA00022989"/>
    </source>
</evidence>
<feature type="transmembrane region" description="Helical" evidence="5">
    <location>
        <begin position="432"/>
        <end position="455"/>
    </location>
</feature>
<dbReference type="AlphaFoldDB" id="A0AAV2PNM0"/>
<evidence type="ECO:0000256" key="2">
    <source>
        <dbReference type="ARBA" id="ARBA00022692"/>
    </source>
</evidence>
<protein>
    <recommendedName>
        <fullName evidence="8">Major facilitator superfamily (MFS) profile domain-containing protein</fullName>
    </recommendedName>
</protein>
<dbReference type="PANTHER" id="PTHR23507">
    <property type="entry name" value="ZGC:174356"/>
    <property type="match status" value="1"/>
</dbReference>
<dbReference type="PANTHER" id="PTHR23507:SF1">
    <property type="entry name" value="FI18259P1-RELATED"/>
    <property type="match status" value="1"/>
</dbReference>
<proteinExistence type="predicted"/>
<evidence type="ECO:0008006" key="8">
    <source>
        <dbReference type="Google" id="ProtNLM"/>
    </source>
</evidence>
<feature type="transmembrane region" description="Helical" evidence="5">
    <location>
        <begin position="138"/>
        <end position="164"/>
    </location>
</feature>
<evidence type="ECO:0000256" key="1">
    <source>
        <dbReference type="ARBA" id="ARBA00004141"/>
    </source>
</evidence>
<keyword evidence="2 5" id="KW-0812">Transmembrane</keyword>
<keyword evidence="7" id="KW-1185">Reference proteome</keyword>
<organism evidence="6 7">
    <name type="scientific">Meganyctiphanes norvegica</name>
    <name type="common">Northern krill</name>
    <name type="synonym">Thysanopoda norvegica</name>
    <dbReference type="NCBI Taxonomy" id="48144"/>
    <lineage>
        <taxon>Eukaryota</taxon>
        <taxon>Metazoa</taxon>
        <taxon>Ecdysozoa</taxon>
        <taxon>Arthropoda</taxon>
        <taxon>Crustacea</taxon>
        <taxon>Multicrustacea</taxon>
        <taxon>Malacostraca</taxon>
        <taxon>Eumalacostraca</taxon>
        <taxon>Eucarida</taxon>
        <taxon>Euphausiacea</taxon>
        <taxon>Euphausiidae</taxon>
        <taxon>Meganyctiphanes</taxon>
    </lineage>
</organism>
<dbReference type="GO" id="GO:0022857">
    <property type="term" value="F:transmembrane transporter activity"/>
    <property type="evidence" value="ECO:0007669"/>
    <property type="project" value="InterPro"/>
</dbReference>
<dbReference type="SUPFAM" id="SSF103473">
    <property type="entry name" value="MFS general substrate transporter"/>
    <property type="match status" value="1"/>
</dbReference>
<comment type="caution">
    <text evidence="6">The sequence shown here is derived from an EMBL/GenBank/DDBJ whole genome shotgun (WGS) entry which is preliminary data.</text>
</comment>
<feature type="transmembrane region" description="Helical" evidence="5">
    <location>
        <begin position="204"/>
        <end position="226"/>
    </location>
</feature>
<dbReference type="EMBL" id="CAXKWB010000845">
    <property type="protein sequence ID" value="CAL4062428.1"/>
    <property type="molecule type" value="Genomic_DNA"/>
</dbReference>
<feature type="transmembrane region" description="Helical" evidence="5">
    <location>
        <begin position="366"/>
        <end position="387"/>
    </location>
</feature>
<dbReference type="InterPro" id="IPR036259">
    <property type="entry name" value="MFS_trans_sf"/>
</dbReference>
<gene>
    <name evidence="6" type="ORF">MNOR_LOCUS2682</name>
</gene>
<dbReference type="InterPro" id="IPR011701">
    <property type="entry name" value="MFS"/>
</dbReference>
<evidence type="ECO:0000313" key="6">
    <source>
        <dbReference type="EMBL" id="CAL4062428.1"/>
    </source>
</evidence>
<feature type="transmembrane region" description="Helical" evidence="5">
    <location>
        <begin position="399"/>
        <end position="420"/>
    </location>
</feature>
<dbReference type="GO" id="GO:0016020">
    <property type="term" value="C:membrane"/>
    <property type="evidence" value="ECO:0007669"/>
    <property type="project" value="UniProtKB-SubCell"/>
</dbReference>